<dbReference type="EMBL" id="CM042055">
    <property type="protein sequence ID" value="KAI3702237.1"/>
    <property type="molecule type" value="Genomic_DNA"/>
</dbReference>
<reference evidence="1 2" key="2">
    <citation type="journal article" date="2022" name="Mol. Ecol. Resour.">
        <title>The genomes of chicory, endive, great burdock and yacon provide insights into Asteraceae paleo-polyploidization history and plant inulin production.</title>
        <authorList>
            <person name="Fan W."/>
            <person name="Wang S."/>
            <person name="Wang H."/>
            <person name="Wang A."/>
            <person name="Jiang F."/>
            <person name="Liu H."/>
            <person name="Zhao H."/>
            <person name="Xu D."/>
            <person name="Zhang Y."/>
        </authorList>
    </citation>
    <scope>NUCLEOTIDE SEQUENCE [LARGE SCALE GENOMIC DNA]</scope>
    <source>
        <strain evidence="2">cv. Niubang</strain>
    </source>
</reference>
<proteinExistence type="predicted"/>
<sequence>MNEAPFISLPIYTAATTTDAPPPPTMYEPINTSQAAPVIKRNKNPQPPLTIPAGCICFRLLCHASRIGGVIGKSGAVIKQLQQNTSAKIRVEDPPPGSDDRVISVVANCSVNRTLTFDEESNQENNGYVESSEYREVSAAQEALVRVYERILSVAAETDGGYFAPGGVVSCRLLADTALVGCVIGKGGKVVEKIRKDTGCRIRIFGQDKLPPCAMPTDEMVEIEGDILAIKKALVAIARRLQDCPPSDKARMVFGRPPYGATRETTLPNGHMDFSPARNLVSEPTPTSSSNHRPWETTLPNGYMDLLAARAPILEPTPTSSNNHAIGGRPLVSSDAEIAPPVDFRNPQSQYEIVFRILCSTDRVGGVIGKSGTIVRALQNESGASIVVEAPTSECDDRLITITAIESPESQNSAAQNAVILVFNRSVEAGYERGLDFPSARTPISARLLIMPNQIGCLLGKGGSIIADMRKVTGAVIKIVPIHEVSRCTSEADQVVLMTGEFVNVRDALYSVTGRLRNHLFSSRMYNGPKTRSSYGQGVGHTMATPQYLNQHASLTQSMDNLRLFNNVDRPSSSRPWESQAGPGNPMKGQDVDRGSTSVKGGTELGRGGRSAIVTNTTVEIVVPENVIGSIYGENGSNLTRLRQISGAKVVVHEPGSGTTDHTVIISGTPDETQSAQSLLQAFILADQQ</sequence>
<comment type="caution">
    <text evidence="1">The sequence shown here is derived from an EMBL/GenBank/DDBJ whole genome shotgun (WGS) entry which is preliminary data.</text>
</comment>
<evidence type="ECO:0000313" key="2">
    <source>
        <dbReference type="Proteomes" id="UP001055879"/>
    </source>
</evidence>
<keyword evidence="2" id="KW-1185">Reference proteome</keyword>
<name>A0ACB8ZXE8_ARCLA</name>
<protein>
    <submittedName>
        <fullName evidence="1">Uncharacterized protein</fullName>
    </submittedName>
</protein>
<reference evidence="2" key="1">
    <citation type="journal article" date="2022" name="Mol. Ecol. Resour.">
        <title>The genomes of chicory, endive, great burdock and yacon provide insights into Asteraceae palaeo-polyploidization history and plant inulin production.</title>
        <authorList>
            <person name="Fan W."/>
            <person name="Wang S."/>
            <person name="Wang H."/>
            <person name="Wang A."/>
            <person name="Jiang F."/>
            <person name="Liu H."/>
            <person name="Zhao H."/>
            <person name="Xu D."/>
            <person name="Zhang Y."/>
        </authorList>
    </citation>
    <scope>NUCLEOTIDE SEQUENCE [LARGE SCALE GENOMIC DNA]</scope>
    <source>
        <strain evidence="2">cv. Niubang</strain>
    </source>
</reference>
<organism evidence="1 2">
    <name type="scientific">Arctium lappa</name>
    <name type="common">Greater burdock</name>
    <name type="synonym">Lappa major</name>
    <dbReference type="NCBI Taxonomy" id="4217"/>
    <lineage>
        <taxon>Eukaryota</taxon>
        <taxon>Viridiplantae</taxon>
        <taxon>Streptophyta</taxon>
        <taxon>Embryophyta</taxon>
        <taxon>Tracheophyta</taxon>
        <taxon>Spermatophyta</taxon>
        <taxon>Magnoliopsida</taxon>
        <taxon>eudicotyledons</taxon>
        <taxon>Gunneridae</taxon>
        <taxon>Pentapetalae</taxon>
        <taxon>asterids</taxon>
        <taxon>campanulids</taxon>
        <taxon>Asterales</taxon>
        <taxon>Asteraceae</taxon>
        <taxon>Carduoideae</taxon>
        <taxon>Cardueae</taxon>
        <taxon>Arctiinae</taxon>
        <taxon>Arctium</taxon>
    </lineage>
</organism>
<gene>
    <name evidence="1" type="ORF">L6452_27966</name>
</gene>
<accession>A0ACB8ZXE8</accession>
<evidence type="ECO:0000313" key="1">
    <source>
        <dbReference type="EMBL" id="KAI3702237.1"/>
    </source>
</evidence>
<dbReference type="Proteomes" id="UP001055879">
    <property type="component" value="Linkage Group LG09"/>
</dbReference>